<evidence type="ECO:0000313" key="1">
    <source>
        <dbReference type="EMBL" id="KAF2561498.1"/>
    </source>
</evidence>
<protein>
    <submittedName>
        <fullName evidence="2">Uncharacterized protein</fullName>
    </submittedName>
</protein>
<dbReference type="Proteomes" id="UP000712281">
    <property type="component" value="Unassembled WGS sequence"/>
</dbReference>
<dbReference type="AlphaFoldDB" id="A0A8S9KWE3"/>
<accession>A0A8S9KWE3</accession>
<dbReference type="EMBL" id="QGKY02001250">
    <property type="protein sequence ID" value="KAF2561498.1"/>
    <property type="molecule type" value="Genomic_DNA"/>
</dbReference>
<reference evidence="2" key="1">
    <citation type="submission" date="2019-12" db="EMBL/GenBank/DDBJ databases">
        <title>Genome sequencing and annotation of Brassica cretica.</title>
        <authorList>
            <person name="Studholme D.J."/>
            <person name="Sarris P.F."/>
        </authorList>
    </citation>
    <scope>NUCLEOTIDE SEQUENCE</scope>
    <source>
        <strain evidence="2">PFS-001/15</strain>
        <strain evidence="1">PFS-102/07</strain>
        <tissue evidence="2">Leaf</tissue>
    </source>
</reference>
<proteinExistence type="predicted"/>
<organism evidence="2 3">
    <name type="scientific">Brassica cretica</name>
    <name type="common">Mustard</name>
    <dbReference type="NCBI Taxonomy" id="69181"/>
    <lineage>
        <taxon>Eukaryota</taxon>
        <taxon>Viridiplantae</taxon>
        <taxon>Streptophyta</taxon>
        <taxon>Embryophyta</taxon>
        <taxon>Tracheophyta</taxon>
        <taxon>Spermatophyta</taxon>
        <taxon>Magnoliopsida</taxon>
        <taxon>eudicotyledons</taxon>
        <taxon>Gunneridae</taxon>
        <taxon>Pentapetalae</taxon>
        <taxon>rosids</taxon>
        <taxon>malvids</taxon>
        <taxon>Brassicales</taxon>
        <taxon>Brassicaceae</taxon>
        <taxon>Brassiceae</taxon>
        <taxon>Brassica</taxon>
    </lineage>
</organism>
<sequence>MITLVLHIVEPDHQENLELNDRTRAGTSWNASWNELEWTSTVAEHEGASEIGSTNHLR</sequence>
<gene>
    <name evidence="2" type="ORF">F2Q68_00009425</name>
    <name evidence="1" type="ORF">F2Q70_00016461</name>
</gene>
<name>A0A8S9KWE3_BRACR</name>
<evidence type="ECO:0000313" key="2">
    <source>
        <dbReference type="EMBL" id="KAF2597476.1"/>
    </source>
</evidence>
<dbReference type="EMBL" id="QGKW02000717">
    <property type="protein sequence ID" value="KAF2597476.1"/>
    <property type="molecule type" value="Genomic_DNA"/>
</dbReference>
<comment type="caution">
    <text evidence="2">The sequence shown here is derived from an EMBL/GenBank/DDBJ whole genome shotgun (WGS) entry which is preliminary data.</text>
</comment>
<evidence type="ECO:0000313" key="3">
    <source>
        <dbReference type="Proteomes" id="UP000712281"/>
    </source>
</evidence>